<dbReference type="AlphaFoldDB" id="A0A060RA82"/>
<dbReference type="PANTHER" id="PTHR43575:SF1">
    <property type="entry name" value="PROTEIN ABCI7, CHLOROPLASTIC"/>
    <property type="match status" value="1"/>
</dbReference>
<accession>A0A060RA82</accession>
<evidence type="ECO:0000259" key="1">
    <source>
        <dbReference type="Pfam" id="PF01458"/>
    </source>
</evidence>
<dbReference type="PATRIC" id="fig|1433126.3.peg.191"/>
<evidence type="ECO:0000313" key="3">
    <source>
        <dbReference type="Proteomes" id="UP000027616"/>
    </source>
</evidence>
<proteinExistence type="predicted"/>
<dbReference type="GO" id="GO:0016226">
    <property type="term" value="P:iron-sulfur cluster assembly"/>
    <property type="evidence" value="ECO:0007669"/>
    <property type="project" value="InterPro"/>
</dbReference>
<protein>
    <submittedName>
        <fullName evidence="2">Iron-sulfur cluster assembly protein SufD</fullName>
    </submittedName>
</protein>
<name>A0A060RA82_9BACT</name>
<dbReference type="HOGENOM" id="CLU_873817_0_0_10"/>
<dbReference type="EMBL" id="HG934468">
    <property type="protein sequence ID" value="CDN30299.1"/>
    <property type="molecule type" value="Genomic_DNA"/>
</dbReference>
<dbReference type="InterPro" id="IPR055346">
    <property type="entry name" value="Fe-S_cluster_assembly_SufBD"/>
</dbReference>
<dbReference type="eggNOG" id="COG0719">
    <property type="taxonomic scope" value="Bacteria"/>
</dbReference>
<evidence type="ECO:0000313" key="2">
    <source>
        <dbReference type="EMBL" id="CDN30299.1"/>
    </source>
</evidence>
<organism evidence="2 3">
    <name type="scientific">Mucinivorans hirudinis</name>
    <dbReference type="NCBI Taxonomy" id="1433126"/>
    <lineage>
        <taxon>Bacteria</taxon>
        <taxon>Pseudomonadati</taxon>
        <taxon>Bacteroidota</taxon>
        <taxon>Bacteroidia</taxon>
        <taxon>Bacteroidales</taxon>
        <taxon>Rikenellaceae</taxon>
        <taxon>Mucinivorans</taxon>
    </lineage>
</organism>
<dbReference type="Pfam" id="PF01458">
    <property type="entry name" value="SUFBD_core"/>
    <property type="match status" value="1"/>
</dbReference>
<dbReference type="STRING" id="1433126.BN938_0193"/>
<keyword evidence="3" id="KW-1185">Reference proteome</keyword>
<dbReference type="InterPro" id="IPR037284">
    <property type="entry name" value="SUF_FeS_clus_asmbl_SufBD_sf"/>
</dbReference>
<dbReference type="Proteomes" id="UP000027616">
    <property type="component" value="Chromosome I"/>
</dbReference>
<reference evidence="2 3" key="1">
    <citation type="journal article" date="2015" name="Genome Announc.">
        <title>Complete Genome Sequence of the Novel Leech Symbiont Mucinivorans hirudinis M3T.</title>
        <authorList>
            <person name="Nelson M.C."/>
            <person name="Bomar L."/>
            <person name="Graf J."/>
        </authorList>
    </citation>
    <scope>NUCLEOTIDE SEQUENCE [LARGE SCALE GENOMIC DNA]</scope>
    <source>
        <strain evidence="3">M3</strain>
    </source>
</reference>
<dbReference type="KEGG" id="rbc:BN938_0193"/>
<dbReference type="PANTHER" id="PTHR43575">
    <property type="entry name" value="PROTEIN ABCI7, CHLOROPLASTIC"/>
    <property type="match status" value="1"/>
</dbReference>
<dbReference type="SUPFAM" id="SSF101960">
    <property type="entry name" value="Stabilizer of iron transporter SufD"/>
    <property type="match status" value="1"/>
</dbReference>
<feature type="domain" description="SUF system FeS cluster assembly SufBD core" evidence="1">
    <location>
        <begin position="75"/>
        <end position="291"/>
    </location>
</feature>
<dbReference type="OrthoDB" id="9768262at2"/>
<gene>
    <name evidence="2" type="ORF">BN938_0193</name>
</gene>
<sequence>MATMNSERYKYTPDIEKLIEFSANGIVEKSITAQARFFTETAHGYDVFIGRAEQACGVITIDLHYGAAKSYTVVNQIKVDVTASAMVVIFHHSGTEVKIREQLNIEVENGAKLKLAIITDSRSLIVSDLSAVVSGGGFAEISVIDISNQCVVRNQTIQLAGDGAECSINGLYLTDNGEHVDNYIKINHLTSHTTSRQFLKGVVGGHSTAAFTGHIFVAKEAFQTSANQQNHNILISEKARINSRPWLEIYNDDVKCSHGATVGRLDAEVIYYMRQRGISADVARLLQIEGFAEDVVRLDEFGELQNIVKQKIASRLAL</sequence>
<dbReference type="InterPro" id="IPR000825">
    <property type="entry name" value="SUF_FeS_clus_asmbl_SufBD_core"/>
</dbReference>